<dbReference type="InterPro" id="IPR020891">
    <property type="entry name" value="UPF0758_CS"/>
</dbReference>
<dbReference type="Gene3D" id="3.40.140.10">
    <property type="entry name" value="Cytidine Deaminase, domain 2"/>
    <property type="match status" value="1"/>
</dbReference>
<dbReference type="AlphaFoldDB" id="A0A9D1RB18"/>
<evidence type="ECO:0000313" key="10">
    <source>
        <dbReference type="Proteomes" id="UP000824263"/>
    </source>
</evidence>
<evidence type="ECO:0000256" key="5">
    <source>
        <dbReference type="ARBA" id="ARBA00022833"/>
    </source>
</evidence>
<evidence type="ECO:0000256" key="7">
    <source>
        <dbReference type="RuleBase" id="RU003797"/>
    </source>
</evidence>
<dbReference type="PROSITE" id="PS01302">
    <property type="entry name" value="UPF0758"/>
    <property type="match status" value="1"/>
</dbReference>
<keyword evidence="2" id="KW-0645">Protease</keyword>
<comment type="similarity">
    <text evidence="1 7">Belongs to the UPF0758 family.</text>
</comment>
<dbReference type="GO" id="GO:0006508">
    <property type="term" value="P:proteolysis"/>
    <property type="evidence" value="ECO:0007669"/>
    <property type="project" value="UniProtKB-KW"/>
</dbReference>
<evidence type="ECO:0000256" key="6">
    <source>
        <dbReference type="ARBA" id="ARBA00023049"/>
    </source>
</evidence>
<evidence type="ECO:0000256" key="1">
    <source>
        <dbReference type="ARBA" id="ARBA00010243"/>
    </source>
</evidence>
<protein>
    <submittedName>
        <fullName evidence="9">DNA repair protein RadC</fullName>
    </submittedName>
</protein>
<dbReference type="EMBL" id="DXGF01000138">
    <property type="protein sequence ID" value="HIW84220.1"/>
    <property type="molecule type" value="Genomic_DNA"/>
</dbReference>
<dbReference type="NCBIfam" id="NF000642">
    <property type="entry name" value="PRK00024.1"/>
    <property type="match status" value="1"/>
</dbReference>
<sequence>MSQSNTIQEIPSTERPYEKCKERGAALLSDAELLAVLLRTGTRGENALELARRILYHAGGQGLLGLHQLTMERLLKIRGIGQVKAVQLLCLAELSRRLAKARAQESLCFASPKAVAEYYMEDLRHQKQEVAKLLFLNAKAGLIGETDISKGTVNASLITPRELFLEALRREAVSIILLHNHPSGDPSPSQEDLLVTERILRAGELIGIELLDHIIIGNNCYISFREAQLLFKKG</sequence>
<dbReference type="PROSITE" id="PS50249">
    <property type="entry name" value="MPN"/>
    <property type="match status" value="1"/>
</dbReference>
<organism evidence="9 10">
    <name type="scientific">Candidatus Dorea gallistercoris</name>
    <dbReference type="NCBI Taxonomy" id="2838542"/>
    <lineage>
        <taxon>Bacteria</taxon>
        <taxon>Bacillati</taxon>
        <taxon>Bacillota</taxon>
        <taxon>Clostridia</taxon>
        <taxon>Lachnospirales</taxon>
        <taxon>Lachnospiraceae</taxon>
        <taxon>Dorea</taxon>
    </lineage>
</organism>
<keyword evidence="6" id="KW-0482">Metalloprotease</keyword>
<accession>A0A9D1RB18</accession>
<keyword evidence="3" id="KW-0479">Metal-binding</keyword>
<dbReference type="Pfam" id="PF04002">
    <property type="entry name" value="RadC"/>
    <property type="match status" value="1"/>
</dbReference>
<reference evidence="9" key="1">
    <citation type="journal article" date="2021" name="PeerJ">
        <title>Extensive microbial diversity within the chicken gut microbiome revealed by metagenomics and culture.</title>
        <authorList>
            <person name="Gilroy R."/>
            <person name="Ravi A."/>
            <person name="Getino M."/>
            <person name="Pursley I."/>
            <person name="Horton D.L."/>
            <person name="Alikhan N.F."/>
            <person name="Baker D."/>
            <person name="Gharbi K."/>
            <person name="Hall N."/>
            <person name="Watson M."/>
            <person name="Adriaenssens E.M."/>
            <person name="Foster-Nyarko E."/>
            <person name="Jarju S."/>
            <person name="Secka A."/>
            <person name="Antonio M."/>
            <person name="Oren A."/>
            <person name="Chaudhuri R.R."/>
            <person name="La Ragione R."/>
            <person name="Hildebrand F."/>
            <person name="Pallen M.J."/>
        </authorList>
    </citation>
    <scope>NUCLEOTIDE SEQUENCE</scope>
    <source>
        <strain evidence="9">ChiSxjej1B13-11762</strain>
    </source>
</reference>
<gene>
    <name evidence="9" type="primary">radC</name>
    <name evidence="9" type="ORF">H9873_07855</name>
</gene>
<evidence type="ECO:0000256" key="4">
    <source>
        <dbReference type="ARBA" id="ARBA00022801"/>
    </source>
</evidence>
<proteinExistence type="inferred from homology"/>
<dbReference type="GO" id="GO:0046872">
    <property type="term" value="F:metal ion binding"/>
    <property type="evidence" value="ECO:0007669"/>
    <property type="project" value="UniProtKB-KW"/>
</dbReference>
<dbReference type="CDD" id="cd08071">
    <property type="entry name" value="MPN_DUF2466"/>
    <property type="match status" value="1"/>
</dbReference>
<evidence type="ECO:0000259" key="8">
    <source>
        <dbReference type="PROSITE" id="PS50249"/>
    </source>
</evidence>
<name>A0A9D1RB18_9FIRM</name>
<dbReference type="Pfam" id="PF20582">
    <property type="entry name" value="UPF0758_N"/>
    <property type="match status" value="1"/>
</dbReference>
<evidence type="ECO:0000256" key="3">
    <source>
        <dbReference type="ARBA" id="ARBA00022723"/>
    </source>
</evidence>
<dbReference type="NCBIfam" id="TIGR00608">
    <property type="entry name" value="radc"/>
    <property type="match status" value="1"/>
</dbReference>
<keyword evidence="4" id="KW-0378">Hydrolase</keyword>
<feature type="domain" description="MPN" evidence="8">
    <location>
        <begin position="108"/>
        <end position="230"/>
    </location>
</feature>
<reference evidence="9" key="2">
    <citation type="submission" date="2021-04" db="EMBL/GenBank/DDBJ databases">
        <authorList>
            <person name="Gilroy R."/>
        </authorList>
    </citation>
    <scope>NUCLEOTIDE SEQUENCE</scope>
    <source>
        <strain evidence="9">ChiSxjej1B13-11762</strain>
    </source>
</reference>
<comment type="caution">
    <text evidence="9">The sequence shown here is derived from an EMBL/GenBank/DDBJ whole genome shotgun (WGS) entry which is preliminary data.</text>
</comment>
<evidence type="ECO:0000313" key="9">
    <source>
        <dbReference type="EMBL" id="HIW84220.1"/>
    </source>
</evidence>
<dbReference type="PANTHER" id="PTHR30471">
    <property type="entry name" value="DNA REPAIR PROTEIN RADC"/>
    <property type="match status" value="1"/>
</dbReference>
<keyword evidence="5" id="KW-0862">Zinc</keyword>
<dbReference type="GO" id="GO:0008237">
    <property type="term" value="F:metallopeptidase activity"/>
    <property type="evidence" value="ECO:0007669"/>
    <property type="project" value="UniProtKB-KW"/>
</dbReference>
<dbReference type="InterPro" id="IPR037518">
    <property type="entry name" value="MPN"/>
</dbReference>
<dbReference type="InterPro" id="IPR001405">
    <property type="entry name" value="UPF0758"/>
</dbReference>
<dbReference type="Proteomes" id="UP000824263">
    <property type="component" value="Unassembled WGS sequence"/>
</dbReference>
<dbReference type="InterPro" id="IPR046778">
    <property type="entry name" value="UPF0758_N"/>
</dbReference>
<dbReference type="InterPro" id="IPR025657">
    <property type="entry name" value="RadC_JAB"/>
</dbReference>
<dbReference type="PANTHER" id="PTHR30471:SF3">
    <property type="entry name" value="UPF0758 PROTEIN YEES-RELATED"/>
    <property type="match status" value="1"/>
</dbReference>
<evidence type="ECO:0000256" key="2">
    <source>
        <dbReference type="ARBA" id="ARBA00022670"/>
    </source>
</evidence>